<name>A0A059KHN0_9BURK</name>
<dbReference type="RefSeq" id="WP_139330850.1">
    <property type="nucleotide sequence ID" value="NZ_AZRA01000125.1"/>
</dbReference>
<reference evidence="1 2" key="1">
    <citation type="journal article" date="2014" name="FEMS Microbiol. Ecol.">
        <title>Sphaerotilus natans encrusted with nanoball-shaped Fe(III) oxide minerals formed by nitrate-reducing mixotrophic Fe(II) oxidation.</title>
        <authorList>
            <person name="Park S."/>
            <person name="Kim D.H."/>
            <person name="Lee J.H."/>
            <person name="Hur H.G."/>
        </authorList>
    </citation>
    <scope>NUCLEOTIDE SEQUENCE [LARGE SCALE GENOMIC DNA]</scope>
    <source>
        <strain evidence="1 2">DSM 6575</strain>
    </source>
</reference>
<dbReference type="AlphaFoldDB" id="A0A059KHN0"/>
<organism evidence="1 2">
    <name type="scientific">Sphaerotilus natans subsp. natans DSM 6575</name>
    <dbReference type="NCBI Taxonomy" id="1286631"/>
    <lineage>
        <taxon>Bacteria</taxon>
        <taxon>Pseudomonadati</taxon>
        <taxon>Pseudomonadota</taxon>
        <taxon>Betaproteobacteria</taxon>
        <taxon>Burkholderiales</taxon>
        <taxon>Sphaerotilaceae</taxon>
        <taxon>Sphaerotilus</taxon>
    </lineage>
</organism>
<comment type="caution">
    <text evidence="1">The sequence shown here is derived from an EMBL/GenBank/DDBJ whole genome shotgun (WGS) entry which is preliminary data.</text>
</comment>
<evidence type="ECO:0000313" key="1">
    <source>
        <dbReference type="EMBL" id="KDB50598.1"/>
    </source>
</evidence>
<gene>
    <name evidence="1" type="ORF">X805_38060</name>
</gene>
<sequence length="77" mass="8384">MFSRLKKFIRSSSRPNRLQVGVLYPSGDVVVMWEGEAIPRVWPAGVAVAIADRVNAHRDLYEGAHVVSGALPAPQVS</sequence>
<protein>
    <submittedName>
        <fullName evidence="1">Uncharacterized protein</fullName>
    </submittedName>
</protein>
<dbReference type="Proteomes" id="UP000026714">
    <property type="component" value="Unassembled WGS sequence"/>
</dbReference>
<keyword evidence="2" id="KW-1185">Reference proteome</keyword>
<accession>A0A059KHN0</accession>
<evidence type="ECO:0000313" key="2">
    <source>
        <dbReference type="Proteomes" id="UP000026714"/>
    </source>
</evidence>
<proteinExistence type="predicted"/>
<dbReference type="EMBL" id="AZRA01000125">
    <property type="protein sequence ID" value="KDB50598.1"/>
    <property type="molecule type" value="Genomic_DNA"/>
</dbReference>